<evidence type="ECO:0000313" key="2">
    <source>
        <dbReference type="Proteomes" id="UP001341840"/>
    </source>
</evidence>
<keyword evidence="2" id="KW-1185">Reference proteome</keyword>
<gene>
    <name evidence="1" type="ORF">PIB30_078776</name>
</gene>
<sequence length="65" mass="7467">ETIGARAQRYFEELFTTSSPQNPAETLREVRRKITADTNNSLTRPVQEKEIKCAVFSINPEAAWR</sequence>
<protein>
    <submittedName>
        <fullName evidence="1">Uncharacterized protein</fullName>
    </submittedName>
</protein>
<feature type="non-terminal residue" evidence="1">
    <location>
        <position position="1"/>
    </location>
</feature>
<dbReference type="Proteomes" id="UP001341840">
    <property type="component" value="Unassembled WGS sequence"/>
</dbReference>
<organism evidence="1 2">
    <name type="scientific">Stylosanthes scabra</name>
    <dbReference type="NCBI Taxonomy" id="79078"/>
    <lineage>
        <taxon>Eukaryota</taxon>
        <taxon>Viridiplantae</taxon>
        <taxon>Streptophyta</taxon>
        <taxon>Embryophyta</taxon>
        <taxon>Tracheophyta</taxon>
        <taxon>Spermatophyta</taxon>
        <taxon>Magnoliopsida</taxon>
        <taxon>eudicotyledons</taxon>
        <taxon>Gunneridae</taxon>
        <taxon>Pentapetalae</taxon>
        <taxon>rosids</taxon>
        <taxon>fabids</taxon>
        <taxon>Fabales</taxon>
        <taxon>Fabaceae</taxon>
        <taxon>Papilionoideae</taxon>
        <taxon>50 kb inversion clade</taxon>
        <taxon>dalbergioids sensu lato</taxon>
        <taxon>Dalbergieae</taxon>
        <taxon>Pterocarpus clade</taxon>
        <taxon>Stylosanthes</taxon>
    </lineage>
</organism>
<evidence type="ECO:0000313" key="1">
    <source>
        <dbReference type="EMBL" id="MED6114280.1"/>
    </source>
</evidence>
<proteinExistence type="predicted"/>
<reference evidence="1 2" key="1">
    <citation type="journal article" date="2023" name="Plants (Basel)">
        <title>Bridging the Gap: Combining Genomics and Transcriptomics Approaches to Understand Stylosanthes scabra, an Orphan Legume from the Brazilian Caatinga.</title>
        <authorList>
            <person name="Ferreira-Neto J.R.C."/>
            <person name="da Silva M.D."/>
            <person name="Binneck E."/>
            <person name="de Melo N.F."/>
            <person name="da Silva R.H."/>
            <person name="de Melo A.L.T.M."/>
            <person name="Pandolfi V."/>
            <person name="Bustamante F.O."/>
            <person name="Brasileiro-Vidal A.C."/>
            <person name="Benko-Iseppon A.M."/>
        </authorList>
    </citation>
    <scope>NUCLEOTIDE SEQUENCE [LARGE SCALE GENOMIC DNA]</scope>
    <source>
        <tissue evidence="1">Leaves</tissue>
    </source>
</reference>
<name>A0ABU6QQM6_9FABA</name>
<comment type="caution">
    <text evidence="1">The sequence shown here is derived from an EMBL/GenBank/DDBJ whole genome shotgun (WGS) entry which is preliminary data.</text>
</comment>
<dbReference type="EMBL" id="JASCZI010001098">
    <property type="protein sequence ID" value="MED6114280.1"/>
    <property type="molecule type" value="Genomic_DNA"/>
</dbReference>
<accession>A0ABU6QQM6</accession>